<accession>A6IFS9</accession>
<name>A6IFS9_RAT</name>
<sequence length="50" mass="5676">MEAKPFRQLGRLLKTVFPPCRTVNEGAEGAWKRPGDKRCEEGCQDKSLIK</sequence>
<protein>
    <submittedName>
        <fullName evidence="2">RCG48745</fullName>
    </submittedName>
</protein>
<dbReference type="EMBL" id="CH473960">
    <property type="protein sequence ID" value="EDM16969.1"/>
    <property type="molecule type" value="Genomic_DNA"/>
</dbReference>
<evidence type="ECO:0000313" key="3">
    <source>
        <dbReference type="Proteomes" id="UP000234681"/>
    </source>
</evidence>
<evidence type="ECO:0000313" key="2">
    <source>
        <dbReference type="EMBL" id="EDM16969.1"/>
    </source>
</evidence>
<gene>
    <name evidence="2" type="ORF">rCG_48745</name>
</gene>
<feature type="region of interest" description="Disordered" evidence="1">
    <location>
        <begin position="31"/>
        <end position="50"/>
    </location>
</feature>
<organism evidence="2 3">
    <name type="scientific">Rattus norvegicus</name>
    <name type="common">Rat</name>
    <dbReference type="NCBI Taxonomy" id="10116"/>
    <lineage>
        <taxon>Eukaryota</taxon>
        <taxon>Metazoa</taxon>
        <taxon>Chordata</taxon>
        <taxon>Craniata</taxon>
        <taxon>Vertebrata</taxon>
        <taxon>Euteleostomi</taxon>
        <taxon>Mammalia</taxon>
        <taxon>Eutheria</taxon>
        <taxon>Euarchontoglires</taxon>
        <taxon>Glires</taxon>
        <taxon>Rodentia</taxon>
        <taxon>Myomorpha</taxon>
        <taxon>Muroidea</taxon>
        <taxon>Muridae</taxon>
        <taxon>Murinae</taxon>
        <taxon>Rattus</taxon>
    </lineage>
</organism>
<dbReference type="AlphaFoldDB" id="A6IFS9"/>
<evidence type="ECO:0000256" key="1">
    <source>
        <dbReference type="SAM" id="MobiDB-lite"/>
    </source>
</evidence>
<reference evidence="2 3" key="1">
    <citation type="submission" date="2005-09" db="EMBL/GenBank/DDBJ databases">
        <authorList>
            <person name="Mural R.J."/>
            <person name="Li P.W."/>
            <person name="Adams M.D."/>
            <person name="Amanatides P.G."/>
            <person name="Baden-Tillson H."/>
            <person name="Barnstead M."/>
            <person name="Chin S.H."/>
            <person name="Dew I."/>
            <person name="Evans C.A."/>
            <person name="Ferriera S."/>
            <person name="Flanigan M."/>
            <person name="Fosler C."/>
            <person name="Glodek A."/>
            <person name="Gu Z."/>
            <person name="Holt R.A."/>
            <person name="Jennings D."/>
            <person name="Kraft C.L."/>
            <person name="Lu F."/>
            <person name="Nguyen T."/>
            <person name="Nusskern D.R."/>
            <person name="Pfannkoch C.M."/>
            <person name="Sitter C."/>
            <person name="Sutton G.G."/>
            <person name="Venter J.C."/>
            <person name="Wang Z."/>
            <person name="Woodage T."/>
            <person name="Zheng X.H."/>
            <person name="Zhong F."/>
        </authorList>
    </citation>
    <scope>NUCLEOTIDE SEQUENCE [LARGE SCALE GENOMIC DNA]</scope>
    <source>
        <strain>BN</strain>
        <strain evidence="3">Sprague-Dawley</strain>
    </source>
</reference>
<dbReference type="Proteomes" id="UP000234681">
    <property type="component" value="Chromosome 7"/>
</dbReference>
<proteinExistence type="predicted"/>